<dbReference type="InterPro" id="IPR001563">
    <property type="entry name" value="Peptidase_S10"/>
</dbReference>
<proteinExistence type="inferred from homology"/>
<organism evidence="8 9">
    <name type="scientific">Sitophilus oryzae</name>
    <name type="common">Rice weevil</name>
    <name type="synonym">Curculio oryzae</name>
    <dbReference type="NCBI Taxonomy" id="7048"/>
    <lineage>
        <taxon>Eukaryota</taxon>
        <taxon>Metazoa</taxon>
        <taxon>Ecdysozoa</taxon>
        <taxon>Arthropoda</taxon>
        <taxon>Hexapoda</taxon>
        <taxon>Insecta</taxon>
        <taxon>Pterygota</taxon>
        <taxon>Neoptera</taxon>
        <taxon>Endopterygota</taxon>
        <taxon>Coleoptera</taxon>
        <taxon>Polyphaga</taxon>
        <taxon>Cucujiformia</taxon>
        <taxon>Curculionidae</taxon>
        <taxon>Dryophthorinae</taxon>
        <taxon>Sitophilus</taxon>
    </lineage>
</organism>
<evidence type="ECO:0000256" key="1">
    <source>
        <dbReference type="ARBA" id="ARBA00009431"/>
    </source>
</evidence>
<evidence type="ECO:0000256" key="5">
    <source>
        <dbReference type="ARBA" id="ARBA00022801"/>
    </source>
</evidence>
<keyword evidence="6" id="KW-0325">Glycoprotein</keyword>
<dbReference type="SUPFAM" id="SSF53474">
    <property type="entry name" value="alpha/beta-Hydrolases"/>
    <property type="match status" value="1"/>
</dbReference>
<accession>A0A6J2X1W6</accession>
<keyword evidence="5 7" id="KW-0378">Hydrolase</keyword>
<reference evidence="9" key="1">
    <citation type="submission" date="2025-08" db="UniProtKB">
        <authorList>
            <consortium name="RefSeq"/>
        </authorList>
    </citation>
    <scope>IDENTIFICATION</scope>
    <source>
        <tissue evidence="9">Gonads</tissue>
    </source>
</reference>
<dbReference type="PANTHER" id="PTHR11802">
    <property type="entry name" value="SERINE PROTEASE FAMILY S10 SERINE CARBOXYPEPTIDASE"/>
    <property type="match status" value="1"/>
</dbReference>
<sequence>MIANFSFFIWVVLSVLSLSEGAYPNIYQPIRTNDISADDDVGDPLILTPLLKNNQIEEAKKAASVKIAGFENTTSYSGYFTVDEAFDSNLFFWFFPSENDYENDPVLLWLQGGPGASSLYALFSENGPFIVKNGDELSLREYTWTKNHSVLYIDNPVGTGYSFTNNGFAQNETKVGEDLYQALVQFFTVFPEIASNAFFITGESYAGKYIPAIGYTIYKRNAVEEFQINLQGLLIGDGLTDPENQISELGNYLYEIGFVDDEGREQFSKLQNETVDYIKQGDYLKAFDSFDVLLNGDFTRPTLFQNLTGFTTYFNYLFRPSFDDDSSYETFIQTADVRKAIHVGNLSYSSTDVEDNLRNDVMQSIAPWVAELLSAYRVLFFNGQLDIIVAYPLTVNFLKHLNFTSAEEYSTAARNVWYVDNEVAGYVKVAGNLTEVLVRAAGHMVPSDQPKWAYDLVYNFVRNISLA</sequence>
<name>A0A6J2X1W6_SITOR</name>
<dbReference type="FunCoup" id="A0A6J2X1W6">
    <property type="interactions" value="63"/>
</dbReference>
<evidence type="ECO:0000256" key="2">
    <source>
        <dbReference type="ARBA" id="ARBA00022645"/>
    </source>
</evidence>
<dbReference type="KEGG" id="soy:115874065"/>
<dbReference type="AlphaFoldDB" id="A0A6J2X1W6"/>
<keyword evidence="4 7" id="KW-0732">Signal</keyword>
<dbReference type="InParanoid" id="A0A6J2X1W6"/>
<keyword evidence="8" id="KW-1185">Reference proteome</keyword>
<dbReference type="Gene3D" id="3.40.50.1820">
    <property type="entry name" value="alpha/beta hydrolase"/>
    <property type="match status" value="1"/>
</dbReference>
<evidence type="ECO:0000313" key="9">
    <source>
        <dbReference type="RefSeq" id="XP_030744985.1"/>
    </source>
</evidence>
<dbReference type="EC" id="3.4.16.-" evidence="7"/>
<evidence type="ECO:0000256" key="4">
    <source>
        <dbReference type="ARBA" id="ARBA00022729"/>
    </source>
</evidence>
<keyword evidence="2 7" id="KW-0121">Carboxypeptidase</keyword>
<evidence type="ECO:0000256" key="3">
    <source>
        <dbReference type="ARBA" id="ARBA00022670"/>
    </source>
</evidence>
<dbReference type="InterPro" id="IPR018202">
    <property type="entry name" value="Ser_caboxypep_ser_AS"/>
</dbReference>
<dbReference type="FunFam" id="3.40.50.1820:FF:000096">
    <property type="entry name" value="Carboxypeptidase vitellogenic-like"/>
    <property type="match status" value="1"/>
</dbReference>
<keyword evidence="3 7" id="KW-0645">Protease</keyword>
<dbReference type="Proteomes" id="UP000504635">
    <property type="component" value="Unplaced"/>
</dbReference>
<dbReference type="PRINTS" id="PR00724">
    <property type="entry name" value="CRBOXYPTASEC"/>
</dbReference>
<feature type="signal peptide" evidence="7">
    <location>
        <begin position="1"/>
        <end position="21"/>
    </location>
</feature>
<evidence type="ECO:0000313" key="8">
    <source>
        <dbReference type="Proteomes" id="UP000504635"/>
    </source>
</evidence>
<dbReference type="Pfam" id="PF00450">
    <property type="entry name" value="Peptidase_S10"/>
    <property type="match status" value="1"/>
</dbReference>
<dbReference type="OrthoDB" id="443318at2759"/>
<evidence type="ECO:0000256" key="6">
    <source>
        <dbReference type="ARBA" id="ARBA00023180"/>
    </source>
</evidence>
<dbReference type="GO" id="GO:0006508">
    <property type="term" value="P:proteolysis"/>
    <property type="evidence" value="ECO:0007669"/>
    <property type="project" value="UniProtKB-KW"/>
</dbReference>
<evidence type="ECO:0000256" key="7">
    <source>
        <dbReference type="RuleBase" id="RU361156"/>
    </source>
</evidence>
<dbReference type="GO" id="GO:0004185">
    <property type="term" value="F:serine-type carboxypeptidase activity"/>
    <property type="evidence" value="ECO:0007669"/>
    <property type="project" value="UniProtKB-UniRule"/>
</dbReference>
<dbReference type="RefSeq" id="XP_030744985.1">
    <property type="nucleotide sequence ID" value="XM_030889125.1"/>
</dbReference>
<dbReference type="PANTHER" id="PTHR11802:SF472">
    <property type="entry name" value="SERINE CARBOXYPEPTIDASE CPVL-RELATED"/>
    <property type="match status" value="1"/>
</dbReference>
<dbReference type="GeneID" id="115874065"/>
<protein>
    <recommendedName>
        <fullName evidence="7">Carboxypeptidase</fullName>
        <ecNumber evidence="7">3.4.16.-</ecNumber>
    </recommendedName>
</protein>
<gene>
    <name evidence="9" type="primary">LOC115874065</name>
</gene>
<comment type="similarity">
    <text evidence="1 7">Belongs to the peptidase S10 family.</text>
</comment>
<feature type="chain" id="PRO_5027163111" description="Carboxypeptidase" evidence="7">
    <location>
        <begin position="22"/>
        <end position="467"/>
    </location>
</feature>
<dbReference type="PROSITE" id="PS00131">
    <property type="entry name" value="CARBOXYPEPT_SER_SER"/>
    <property type="match status" value="1"/>
</dbReference>
<dbReference type="InterPro" id="IPR029058">
    <property type="entry name" value="AB_hydrolase_fold"/>
</dbReference>